<dbReference type="PROSITE" id="PS00627">
    <property type="entry name" value="GHMP_KINASES_ATP"/>
    <property type="match status" value="1"/>
</dbReference>
<keyword evidence="9 13" id="KW-0418">Kinase</keyword>
<feature type="domain" description="GHMP kinase C-terminal" evidence="15">
    <location>
        <begin position="234"/>
        <end position="300"/>
    </location>
</feature>
<keyword evidence="7 13" id="KW-0791">Threonine biosynthesis</keyword>
<keyword evidence="5 13" id="KW-0028">Amino-acid biosynthesis</keyword>
<evidence type="ECO:0000256" key="11">
    <source>
        <dbReference type="ARBA" id="ARBA00049375"/>
    </source>
</evidence>
<dbReference type="RefSeq" id="WP_303904773.1">
    <property type="nucleotide sequence ID" value="NZ_DYXC01000072.1"/>
</dbReference>
<evidence type="ECO:0000259" key="15">
    <source>
        <dbReference type="Pfam" id="PF08544"/>
    </source>
</evidence>
<dbReference type="GO" id="GO:0004413">
    <property type="term" value="F:homoserine kinase activity"/>
    <property type="evidence" value="ECO:0007669"/>
    <property type="project" value="UniProtKB-UniRule"/>
</dbReference>
<sequence>MIVASPATTPPANRVPVGIVAKIKVPATSANLGPGFDSAGVAVALFDELEIRTTEAGFSATVEGEGHNYLPTDARHLIITQIRARLEQLGWHLPGLELHAINRIPHSRGLGSSAAAHIAAALAVKALLPQHCDITNEDLLQWASEAEGHPDNVAPAVYGGLTFSWSESDNDGVKYYRSLQLTAHKAVTPVVAIPSKPLSTAAARTLLPASVPYTEAVANASRAALLAPAMTTNPELLLAATEDWLHQKYRQPSMPETLAHIAALRDQGHAAVVSGAGPTLCVFAADSAEANVVADKLTQRAAKSEQHWDVRILPVAAQGATMEVFRP</sequence>
<comment type="subcellular location">
    <subcellularLocation>
        <location evidence="13">Cytoplasm</location>
    </subcellularLocation>
</comment>
<keyword evidence="6 13" id="KW-0808">Transferase</keyword>
<evidence type="ECO:0000259" key="14">
    <source>
        <dbReference type="Pfam" id="PF00288"/>
    </source>
</evidence>
<comment type="similarity">
    <text evidence="2 13">Belongs to the GHMP kinase family. Homoserine kinase subfamily.</text>
</comment>
<dbReference type="EC" id="2.7.1.39" evidence="3 13"/>
<dbReference type="PANTHER" id="PTHR20861">
    <property type="entry name" value="HOMOSERINE/4-DIPHOSPHOCYTIDYL-2-C-METHYL-D-ERYTHRITOL KINASE"/>
    <property type="match status" value="1"/>
</dbReference>
<evidence type="ECO:0000256" key="12">
    <source>
        <dbReference type="ARBA" id="ARBA00049954"/>
    </source>
</evidence>
<evidence type="ECO:0000256" key="6">
    <source>
        <dbReference type="ARBA" id="ARBA00022679"/>
    </source>
</evidence>
<dbReference type="InterPro" id="IPR036554">
    <property type="entry name" value="GHMP_kinase_C_sf"/>
</dbReference>
<dbReference type="InterPro" id="IPR014721">
    <property type="entry name" value="Ribsml_uS5_D2-typ_fold_subgr"/>
</dbReference>
<dbReference type="Gene3D" id="3.30.230.10">
    <property type="match status" value="1"/>
</dbReference>
<evidence type="ECO:0000256" key="2">
    <source>
        <dbReference type="ARBA" id="ARBA00007370"/>
    </source>
</evidence>
<dbReference type="SUPFAM" id="SSF54211">
    <property type="entry name" value="Ribosomal protein S5 domain 2-like"/>
    <property type="match status" value="1"/>
</dbReference>
<dbReference type="EMBL" id="DYXC01000072">
    <property type="protein sequence ID" value="HJF14487.1"/>
    <property type="molecule type" value="Genomic_DNA"/>
</dbReference>
<organism evidence="16 17">
    <name type="scientific">Enteractinococcus helveticum</name>
    <dbReference type="NCBI Taxonomy" id="1837282"/>
    <lineage>
        <taxon>Bacteria</taxon>
        <taxon>Bacillati</taxon>
        <taxon>Actinomycetota</taxon>
        <taxon>Actinomycetes</taxon>
        <taxon>Micrococcales</taxon>
        <taxon>Micrococcaceae</taxon>
    </lineage>
</organism>
<feature type="binding site" evidence="13">
    <location>
        <begin position="105"/>
        <end position="115"/>
    </location>
    <ligand>
        <name>ATP</name>
        <dbReference type="ChEBI" id="CHEBI:30616"/>
    </ligand>
</feature>
<proteinExistence type="inferred from homology"/>
<evidence type="ECO:0000313" key="16">
    <source>
        <dbReference type="EMBL" id="HJF14487.1"/>
    </source>
</evidence>
<dbReference type="NCBIfam" id="TIGR00191">
    <property type="entry name" value="thrB"/>
    <property type="match status" value="1"/>
</dbReference>
<evidence type="ECO:0000256" key="4">
    <source>
        <dbReference type="ARBA" id="ARBA00017858"/>
    </source>
</evidence>
<keyword evidence="13" id="KW-0963">Cytoplasm</keyword>
<dbReference type="HAMAP" id="MF_00384">
    <property type="entry name" value="Homoser_kinase"/>
    <property type="match status" value="1"/>
</dbReference>
<evidence type="ECO:0000313" key="17">
    <source>
        <dbReference type="Proteomes" id="UP000703315"/>
    </source>
</evidence>
<evidence type="ECO:0000256" key="5">
    <source>
        <dbReference type="ARBA" id="ARBA00022605"/>
    </source>
</evidence>
<evidence type="ECO:0000256" key="9">
    <source>
        <dbReference type="ARBA" id="ARBA00022777"/>
    </source>
</evidence>
<evidence type="ECO:0000256" key="7">
    <source>
        <dbReference type="ARBA" id="ARBA00022697"/>
    </source>
</evidence>
<dbReference type="GO" id="GO:0005737">
    <property type="term" value="C:cytoplasm"/>
    <property type="evidence" value="ECO:0007669"/>
    <property type="project" value="UniProtKB-SubCell"/>
</dbReference>
<dbReference type="GO" id="GO:0005524">
    <property type="term" value="F:ATP binding"/>
    <property type="evidence" value="ECO:0007669"/>
    <property type="project" value="UniProtKB-UniRule"/>
</dbReference>
<dbReference type="PRINTS" id="PR00958">
    <property type="entry name" value="HOMSERKINASE"/>
</dbReference>
<evidence type="ECO:0000256" key="3">
    <source>
        <dbReference type="ARBA" id="ARBA00012078"/>
    </source>
</evidence>
<evidence type="ECO:0000256" key="10">
    <source>
        <dbReference type="ARBA" id="ARBA00022840"/>
    </source>
</evidence>
<dbReference type="Pfam" id="PF08544">
    <property type="entry name" value="GHMP_kinases_C"/>
    <property type="match status" value="1"/>
</dbReference>
<comment type="catalytic activity">
    <reaction evidence="11 13">
        <text>L-homoserine + ATP = O-phospho-L-homoserine + ADP + H(+)</text>
        <dbReference type="Rhea" id="RHEA:13985"/>
        <dbReference type="ChEBI" id="CHEBI:15378"/>
        <dbReference type="ChEBI" id="CHEBI:30616"/>
        <dbReference type="ChEBI" id="CHEBI:57476"/>
        <dbReference type="ChEBI" id="CHEBI:57590"/>
        <dbReference type="ChEBI" id="CHEBI:456216"/>
        <dbReference type="EC" id="2.7.1.39"/>
    </reaction>
</comment>
<feature type="domain" description="GHMP kinase N-terminal" evidence="14">
    <location>
        <begin position="85"/>
        <end position="160"/>
    </location>
</feature>
<reference evidence="16" key="1">
    <citation type="journal article" date="2021" name="PeerJ">
        <title>Extensive microbial diversity within the chicken gut microbiome revealed by metagenomics and culture.</title>
        <authorList>
            <person name="Gilroy R."/>
            <person name="Ravi A."/>
            <person name="Getino M."/>
            <person name="Pursley I."/>
            <person name="Horton D.L."/>
            <person name="Alikhan N.F."/>
            <person name="Baker D."/>
            <person name="Gharbi K."/>
            <person name="Hall N."/>
            <person name="Watson M."/>
            <person name="Adriaenssens E.M."/>
            <person name="Foster-Nyarko E."/>
            <person name="Jarju S."/>
            <person name="Secka A."/>
            <person name="Antonio M."/>
            <person name="Oren A."/>
            <person name="Chaudhuri R.R."/>
            <person name="La Ragione R."/>
            <person name="Hildebrand F."/>
            <person name="Pallen M.J."/>
        </authorList>
    </citation>
    <scope>NUCLEOTIDE SEQUENCE</scope>
    <source>
        <strain evidence="16">ChiHjej13B12-14962</strain>
    </source>
</reference>
<protein>
    <recommendedName>
        <fullName evidence="4 13">Homoserine kinase</fullName>
        <shortName evidence="13">HK</shortName>
        <shortName evidence="13">HSK</shortName>
        <ecNumber evidence="3 13">2.7.1.39</ecNumber>
    </recommendedName>
</protein>
<comment type="pathway">
    <text evidence="1 13">Amino-acid biosynthesis; L-threonine biosynthesis; L-threonine from L-aspartate: step 4/5.</text>
</comment>
<dbReference type="InterPro" id="IPR006203">
    <property type="entry name" value="GHMP_knse_ATP-bd_CS"/>
</dbReference>
<dbReference type="PIRSF" id="PIRSF000676">
    <property type="entry name" value="Homoser_kin"/>
    <property type="match status" value="1"/>
</dbReference>
<dbReference type="InterPro" id="IPR013750">
    <property type="entry name" value="GHMP_kinase_C_dom"/>
</dbReference>
<evidence type="ECO:0000256" key="13">
    <source>
        <dbReference type="HAMAP-Rule" id="MF_00384"/>
    </source>
</evidence>
<evidence type="ECO:0000256" key="1">
    <source>
        <dbReference type="ARBA" id="ARBA00005015"/>
    </source>
</evidence>
<dbReference type="Proteomes" id="UP000703315">
    <property type="component" value="Unassembled WGS sequence"/>
</dbReference>
<dbReference type="InterPro" id="IPR006204">
    <property type="entry name" value="GHMP_kinase_N_dom"/>
</dbReference>
<comment type="caution">
    <text evidence="16">The sequence shown here is derived from an EMBL/GenBank/DDBJ whole genome shotgun (WGS) entry which is preliminary data.</text>
</comment>
<dbReference type="SUPFAM" id="SSF55060">
    <property type="entry name" value="GHMP Kinase, C-terminal domain"/>
    <property type="match status" value="1"/>
</dbReference>
<gene>
    <name evidence="13 16" type="primary">thrB</name>
    <name evidence="16" type="ORF">K8V32_06725</name>
</gene>
<reference evidence="16" key="2">
    <citation type="submission" date="2021-09" db="EMBL/GenBank/DDBJ databases">
        <authorList>
            <person name="Gilroy R."/>
        </authorList>
    </citation>
    <scope>NUCLEOTIDE SEQUENCE</scope>
    <source>
        <strain evidence="16">ChiHjej13B12-14962</strain>
    </source>
</reference>
<dbReference type="PANTHER" id="PTHR20861:SF1">
    <property type="entry name" value="HOMOSERINE KINASE"/>
    <property type="match status" value="1"/>
</dbReference>
<dbReference type="GO" id="GO:0009088">
    <property type="term" value="P:threonine biosynthetic process"/>
    <property type="evidence" value="ECO:0007669"/>
    <property type="project" value="UniProtKB-UniRule"/>
</dbReference>
<dbReference type="AlphaFoldDB" id="A0A921FNE6"/>
<keyword evidence="8 13" id="KW-0547">Nucleotide-binding</keyword>
<accession>A0A921FNE6</accession>
<comment type="function">
    <text evidence="12 13">Catalyzes the ATP-dependent phosphorylation of L-homoserine to L-homoserine phosphate.</text>
</comment>
<evidence type="ECO:0000256" key="8">
    <source>
        <dbReference type="ARBA" id="ARBA00022741"/>
    </source>
</evidence>
<dbReference type="InterPro" id="IPR000870">
    <property type="entry name" value="Homoserine_kinase"/>
</dbReference>
<dbReference type="InterPro" id="IPR020568">
    <property type="entry name" value="Ribosomal_Su5_D2-typ_SF"/>
</dbReference>
<name>A0A921FNE6_9MICC</name>
<keyword evidence="10 13" id="KW-0067">ATP-binding</keyword>
<dbReference type="Pfam" id="PF00288">
    <property type="entry name" value="GHMP_kinases_N"/>
    <property type="match status" value="1"/>
</dbReference>
<dbReference type="Gene3D" id="3.30.70.890">
    <property type="entry name" value="GHMP kinase, C-terminal domain"/>
    <property type="match status" value="1"/>
</dbReference>